<evidence type="ECO:0000256" key="2">
    <source>
        <dbReference type="ARBA" id="ARBA00008114"/>
    </source>
</evidence>
<feature type="domain" description="Cation efflux protein cytoplasmic" evidence="9">
    <location>
        <begin position="207"/>
        <end position="284"/>
    </location>
</feature>
<dbReference type="FunFam" id="1.20.1510.10:FF:000006">
    <property type="entry name" value="Divalent cation efflux transporter"/>
    <property type="match status" value="1"/>
</dbReference>
<dbReference type="SUPFAM" id="SSF161111">
    <property type="entry name" value="Cation efflux protein transmembrane domain-like"/>
    <property type="match status" value="1"/>
</dbReference>
<dbReference type="GO" id="GO:0008324">
    <property type="term" value="F:monoatomic cation transmembrane transporter activity"/>
    <property type="evidence" value="ECO:0007669"/>
    <property type="project" value="InterPro"/>
</dbReference>
<evidence type="ECO:0000313" key="10">
    <source>
        <dbReference type="EMBL" id="SMP18263.1"/>
    </source>
</evidence>
<dbReference type="Proteomes" id="UP001157946">
    <property type="component" value="Unassembled WGS sequence"/>
</dbReference>
<feature type="transmembrane region" description="Helical" evidence="7">
    <location>
        <begin position="105"/>
        <end position="126"/>
    </location>
</feature>
<reference evidence="10" key="1">
    <citation type="submission" date="2017-05" db="EMBL/GenBank/DDBJ databases">
        <authorList>
            <person name="Varghese N."/>
            <person name="Submissions S."/>
        </authorList>
    </citation>
    <scope>NUCLEOTIDE SEQUENCE</scope>
    <source>
        <strain evidence="10">DSM 45262</strain>
    </source>
</reference>
<dbReference type="InterPro" id="IPR027469">
    <property type="entry name" value="Cation_efflux_TMD_sf"/>
</dbReference>
<feature type="transmembrane region" description="Helical" evidence="7">
    <location>
        <begin position="147"/>
        <end position="168"/>
    </location>
</feature>
<dbReference type="InterPro" id="IPR058533">
    <property type="entry name" value="Cation_efflux_TM"/>
</dbReference>
<dbReference type="Gene3D" id="1.20.1510.10">
    <property type="entry name" value="Cation efflux protein transmembrane domain"/>
    <property type="match status" value="1"/>
</dbReference>
<evidence type="ECO:0000313" key="11">
    <source>
        <dbReference type="Proteomes" id="UP001157946"/>
    </source>
</evidence>
<accession>A0AA45WNG9</accession>
<evidence type="ECO:0000256" key="5">
    <source>
        <dbReference type="ARBA" id="ARBA00022989"/>
    </source>
</evidence>
<sequence length="290" mass="31656">MVAAAIGLVSNVVLTVLKFGVGFVFRSPSLIADGAHNAADVIASAATLGSMRVSKQPADEEHPYGHGKAEVIASGVVAVILFIIGLYMIYHSIVSLFEPAVEAHWLSFAAAVLSLVWKQVLYIYTIRIGRRENSKALIATAYDHLSDVYASLAAVIGIGAAIAGQLYSLPFAQYGDPLASIVVSLLIIKIAIDMGRESMGILMERNLPEEKIKEYSQIILNVPHVKRIDRIRAREHGHYTIVDVRVGLPGELSIQEGHDTARKIKQALMAHDEEIQEVLIHLNPWYDTDA</sequence>
<proteinExistence type="inferred from homology"/>
<protein>
    <submittedName>
        <fullName evidence="10">Cation diffusion facilitator family transporter</fullName>
    </submittedName>
</protein>
<name>A0AA45WNG9_9BACL</name>
<dbReference type="Pfam" id="PF16916">
    <property type="entry name" value="ZT_dimer"/>
    <property type="match status" value="1"/>
</dbReference>
<dbReference type="GO" id="GO:0016020">
    <property type="term" value="C:membrane"/>
    <property type="evidence" value="ECO:0007669"/>
    <property type="project" value="UniProtKB-SubCell"/>
</dbReference>
<dbReference type="InterPro" id="IPR036837">
    <property type="entry name" value="Cation_efflux_CTD_sf"/>
</dbReference>
<feature type="domain" description="Cation efflux protein transmembrane" evidence="8">
    <location>
        <begin position="6"/>
        <end position="203"/>
    </location>
</feature>
<comment type="similarity">
    <text evidence="2">Belongs to the cation diffusion facilitator (CDF) transporter (TC 2.A.4) family.</text>
</comment>
<dbReference type="NCBIfam" id="TIGR01297">
    <property type="entry name" value="CDF"/>
    <property type="match status" value="1"/>
</dbReference>
<evidence type="ECO:0000256" key="6">
    <source>
        <dbReference type="ARBA" id="ARBA00023136"/>
    </source>
</evidence>
<dbReference type="InterPro" id="IPR027470">
    <property type="entry name" value="Cation_efflux_CTD"/>
</dbReference>
<keyword evidence="4 7" id="KW-0812">Transmembrane</keyword>
<evidence type="ECO:0000259" key="8">
    <source>
        <dbReference type="Pfam" id="PF01545"/>
    </source>
</evidence>
<dbReference type="InterPro" id="IPR002524">
    <property type="entry name" value="Cation_efflux"/>
</dbReference>
<dbReference type="EMBL" id="FXTU01000003">
    <property type="protein sequence ID" value="SMP18263.1"/>
    <property type="molecule type" value="Genomic_DNA"/>
</dbReference>
<dbReference type="SUPFAM" id="SSF160240">
    <property type="entry name" value="Cation efflux protein cytoplasmic domain-like"/>
    <property type="match status" value="1"/>
</dbReference>
<keyword evidence="5 7" id="KW-1133">Transmembrane helix</keyword>
<dbReference type="Pfam" id="PF01545">
    <property type="entry name" value="Cation_efflux"/>
    <property type="match status" value="1"/>
</dbReference>
<dbReference type="InterPro" id="IPR050291">
    <property type="entry name" value="CDF_Transporter"/>
</dbReference>
<keyword evidence="6 7" id="KW-0472">Membrane</keyword>
<comment type="caution">
    <text evidence="10">The sequence shown here is derived from an EMBL/GenBank/DDBJ whole genome shotgun (WGS) entry which is preliminary data.</text>
</comment>
<dbReference type="AlphaFoldDB" id="A0AA45WNG9"/>
<gene>
    <name evidence="10" type="ORF">SAMN06265361_103121</name>
</gene>
<keyword evidence="3" id="KW-0813">Transport</keyword>
<evidence type="ECO:0000256" key="4">
    <source>
        <dbReference type="ARBA" id="ARBA00022692"/>
    </source>
</evidence>
<feature type="transmembrane region" description="Helical" evidence="7">
    <location>
        <begin position="6"/>
        <end position="25"/>
    </location>
</feature>
<feature type="transmembrane region" description="Helical" evidence="7">
    <location>
        <begin position="71"/>
        <end position="93"/>
    </location>
</feature>
<evidence type="ECO:0000259" key="9">
    <source>
        <dbReference type="Pfam" id="PF16916"/>
    </source>
</evidence>
<dbReference type="PANTHER" id="PTHR43840:SF15">
    <property type="entry name" value="MITOCHONDRIAL METAL TRANSPORTER 1-RELATED"/>
    <property type="match status" value="1"/>
</dbReference>
<comment type="subcellular location">
    <subcellularLocation>
        <location evidence="1">Membrane</location>
        <topology evidence="1">Multi-pass membrane protein</topology>
    </subcellularLocation>
</comment>
<evidence type="ECO:0000256" key="7">
    <source>
        <dbReference type="SAM" id="Phobius"/>
    </source>
</evidence>
<evidence type="ECO:0000256" key="1">
    <source>
        <dbReference type="ARBA" id="ARBA00004141"/>
    </source>
</evidence>
<dbReference type="RefSeq" id="WP_102992486.1">
    <property type="nucleotide sequence ID" value="NZ_FXTU01000003.1"/>
</dbReference>
<dbReference type="Gene3D" id="3.30.70.1350">
    <property type="entry name" value="Cation efflux protein, cytoplasmic domain"/>
    <property type="match status" value="1"/>
</dbReference>
<evidence type="ECO:0000256" key="3">
    <source>
        <dbReference type="ARBA" id="ARBA00022448"/>
    </source>
</evidence>
<organism evidence="10 11">
    <name type="scientific">Laceyella tengchongensis</name>
    <dbReference type="NCBI Taxonomy" id="574699"/>
    <lineage>
        <taxon>Bacteria</taxon>
        <taxon>Bacillati</taxon>
        <taxon>Bacillota</taxon>
        <taxon>Bacilli</taxon>
        <taxon>Bacillales</taxon>
        <taxon>Thermoactinomycetaceae</taxon>
        <taxon>Laceyella</taxon>
    </lineage>
</organism>
<keyword evidence="11" id="KW-1185">Reference proteome</keyword>
<dbReference type="PANTHER" id="PTHR43840">
    <property type="entry name" value="MITOCHONDRIAL METAL TRANSPORTER 1-RELATED"/>
    <property type="match status" value="1"/>
</dbReference>